<dbReference type="GO" id="GO:0016787">
    <property type="term" value="F:hydrolase activity"/>
    <property type="evidence" value="ECO:0007669"/>
    <property type="project" value="UniProtKB-KW"/>
</dbReference>
<dbReference type="Proteomes" id="UP001597541">
    <property type="component" value="Unassembled WGS sequence"/>
</dbReference>
<keyword evidence="1" id="KW-0732">Signal</keyword>
<dbReference type="SUPFAM" id="SSF51445">
    <property type="entry name" value="(Trans)glycosidases"/>
    <property type="match status" value="1"/>
</dbReference>
<proteinExistence type="predicted"/>
<evidence type="ECO:0000256" key="1">
    <source>
        <dbReference type="SAM" id="SignalP"/>
    </source>
</evidence>
<accession>A0ABW5P9M4</accession>
<keyword evidence="3" id="KW-0378">Hydrolase</keyword>
<dbReference type="EMBL" id="JBHUME010000005">
    <property type="protein sequence ID" value="MFD2611611.1"/>
    <property type="molecule type" value="Genomic_DNA"/>
</dbReference>
<dbReference type="InterPro" id="IPR017853">
    <property type="entry name" value="GH"/>
</dbReference>
<name>A0ABW5P9M4_9BACL</name>
<reference evidence="4" key="1">
    <citation type="journal article" date="2019" name="Int. J. Syst. Evol. Microbiol.">
        <title>The Global Catalogue of Microorganisms (GCM) 10K type strain sequencing project: providing services to taxonomists for standard genome sequencing and annotation.</title>
        <authorList>
            <consortium name="The Broad Institute Genomics Platform"/>
            <consortium name="The Broad Institute Genome Sequencing Center for Infectious Disease"/>
            <person name="Wu L."/>
            <person name="Ma J."/>
        </authorList>
    </citation>
    <scope>NUCLEOTIDE SEQUENCE [LARGE SCALE GENOMIC DNA]</scope>
    <source>
        <strain evidence="4">KCTC 3950</strain>
    </source>
</reference>
<protein>
    <submittedName>
        <fullName evidence="3">Glycoside hydrolase family 30 beta sandwich domain-containing protein</fullName>
    </submittedName>
</protein>
<dbReference type="InterPro" id="IPR013780">
    <property type="entry name" value="Glyco_hydro_b"/>
</dbReference>
<dbReference type="Pfam" id="PF17189">
    <property type="entry name" value="Glyco_hydro_30C"/>
    <property type="match status" value="1"/>
</dbReference>
<dbReference type="SUPFAM" id="SSF51011">
    <property type="entry name" value="Glycosyl hydrolase domain"/>
    <property type="match status" value="1"/>
</dbReference>
<dbReference type="InterPro" id="IPR033452">
    <property type="entry name" value="GH30_C"/>
</dbReference>
<dbReference type="Gene3D" id="2.60.120.260">
    <property type="entry name" value="Galactose-binding domain-like"/>
    <property type="match status" value="1"/>
</dbReference>
<dbReference type="Gene3D" id="3.20.20.80">
    <property type="entry name" value="Glycosidases"/>
    <property type="match status" value="1"/>
</dbReference>
<dbReference type="RefSeq" id="WP_377600442.1">
    <property type="nucleotide sequence ID" value="NZ_JBHUME010000005.1"/>
</dbReference>
<evidence type="ECO:0000313" key="4">
    <source>
        <dbReference type="Proteomes" id="UP001597541"/>
    </source>
</evidence>
<sequence>MMKFYRKAHVSGLAMLLFVTLVLGSFPGSSHAATNSVTVSSTDSQTMKGWGAFPSYFRSDWNTESGTQNFTIFNKSQIQSALYSELGLNIIRVDLQPRAFNAATWSLNTTALADLKQQIQIARDYGITDYVVSVWSPPAAMKDPADINGQTPSGQATHLRTDMEDAFVQYAADALNWLDQQGVGKAKAFSLQNEPSAAVGYDGCVYDQTQYQRVLVKLKNKLNNSGLSSVKVFGPEGQYPSSNWNQLGTNFSGLSDTTVKNAIDVVATHTYDQYYQEIGTLTNYNTQAKNTGKEMWMTEWSPIDYGTSEIDWTINGMRHFARDLVEMEHTYWFFWRGWGHTNDNSSHPENLLTGDTAPVRSKLFYVFSKLWKNAPAGSKVRKMSTTDTTLKATGSIEDDMMAFVNPSGQTVVLLVNPTTTSKTLDVKGINGNSVQQFVTTSSQNMTDSGNFTVSGGQASNLVFPARSISVLVTSGTGGGTPPVSDTSVYNFENGTMHSFYGSAAAVTLSQSTTRAYSGTGSLKVSVNGSGTYKISKDSPAITAGKTITYRIWVPGGANLNYVMPFIMDYNYTWTSNWKAYSSLTPNAWNTITLTYPANSVAPSRSLGIEIQTNGTWTGDLYIDSINW</sequence>
<dbReference type="PANTHER" id="PTHR42767:SF1">
    <property type="entry name" value="ENDO-BETA-1,6-GALACTANASE-LIKE DOMAIN-CONTAINING PROTEIN"/>
    <property type="match status" value="1"/>
</dbReference>
<dbReference type="InterPro" id="IPR008979">
    <property type="entry name" value="Galactose-bd-like_sf"/>
</dbReference>
<dbReference type="InterPro" id="IPR039743">
    <property type="entry name" value="6GAL/EXGAL"/>
</dbReference>
<evidence type="ECO:0000313" key="3">
    <source>
        <dbReference type="EMBL" id="MFD2611611.1"/>
    </source>
</evidence>
<keyword evidence="4" id="KW-1185">Reference proteome</keyword>
<gene>
    <name evidence="3" type="ORF">ACFSUF_04155</name>
</gene>
<comment type="caution">
    <text evidence="3">The sequence shown here is derived from an EMBL/GenBank/DDBJ whole genome shotgun (WGS) entry which is preliminary data.</text>
</comment>
<feature type="domain" description="Glycosyl hydrolase family 30 beta sandwich" evidence="2">
    <location>
        <begin position="399"/>
        <end position="468"/>
    </location>
</feature>
<feature type="signal peptide" evidence="1">
    <location>
        <begin position="1"/>
        <end position="32"/>
    </location>
</feature>
<dbReference type="PANTHER" id="PTHR42767">
    <property type="entry name" value="ENDO-BETA-1,6-GALACTANASE"/>
    <property type="match status" value="1"/>
</dbReference>
<evidence type="ECO:0000259" key="2">
    <source>
        <dbReference type="Pfam" id="PF17189"/>
    </source>
</evidence>
<organism evidence="3 4">
    <name type="scientific">Paenibacillus gansuensis</name>
    <dbReference type="NCBI Taxonomy" id="306542"/>
    <lineage>
        <taxon>Bacteria</taxon>
        <taxon>Bacillati</taxon>
        <taxon>Bacillota</taxon>
        <taxon>Bacilli</taxon>
        <taxon>Bacillales</taxon>
        <taxon>Paenibacillaceae</taxon>
        <taxon>Paenibacillus</taxon>
    </lineage>
</organism>
<feature type="chain" id="PRO_5046833978" evidence="1">
    <location>
        <begin position="33"/>
        <end position="627"/>
    </location>
</feature>
<dbReference type="SUPFAM" id="SSF49785">
    <property type="entry name" value="Galactose-binding domain-like"/>
    <property type="match status" value="1"/>
</dbReference>
<dbReference type="Gene3D" id="2.60.40.1180">
    <property type="entry name" value="Golgi alpha-mannosidase II"/>
    <property type="match status" value="1"/>
</dbReference>